<evidence type="ECO:0000313" key="2">
    <source>
        <dbReference type="EMBL" id="TFY66795.1"/>
    </source>
</evidence>
<organism evidence="2 3">
    <name type="scientific">Dentipellis fragilis</name>
    <dbReference type="NCBI Taxonomy" id="205917"/>
    <lineage>
        <taxon>Eukaryota</taxon>
        <taxon>Fungi</taxon>
        <taxon>Dikarya</taxon>
        <taxon>Basidiomycota</taxon>
        <taxon>Agaricomycotina</taxon>
        <taxon>Agaricomycetes</taxon>
        <taxon>Russulales</taxon>
        <taxon>Hericiaceae</taxon>
        <taxon>Dentipellis</taxon>
    </lineage>
</organism>
<evidence type="ECO:0000313" key="3">
    <source>
        <dbReference type="Proteomes" id="UP000298327"/>
    </source>
</evidence>
<accession>A0A4Y9YWV4</accession>
<dbReference type="OrthoDB" id="3255924at2759"/>
<feature type="region of interest" description="Disordered" evidence="1">
    <location>
        <begin position="198"/>
        <end position="361"/>
    </location>
</feature>
<sequence length="433" mass="46233">MASDLDEAVSFSWSDSFRALVAPCLSCLGTSRPAHTLPTHDSSTPHLETLLADARSAHSSSSLTDGETLSLHSSIGDAARRQRRRRGFGLGAAKHISLWGWDLFGKPRGAIRLPEDGDEDSDQQRIRRAPTHSSSTLSSDAISDAAPLDPGAIASHVHTFTAAEEEARAKAERKARRRERKAAKAAALALAQGDRDADAFEGFQGSGSGSGTPQTPFDPMLSPPLTSTGNPLADMQMQSEREREREREDEEMGDFGAAAYVRPRPRASGPARVRADTPTPFSQSQLSSQDGVQYSQHYVSQQPQAGALHPTAPPKLNSKKRRDRKSASSHSSHSHSSSRSYTFSQPTQDSASLASPPAPPSLAIHIEEQASPFEGFPDDLHLGFPARGFMSVENSKADFPSPGLGGSSGFPSTGFGGVKRDAGAFLARRGDDL</sequence>
<feature type="compositionally biased region" description="Low complexity" evidence="1">
    <location>
        <begin position="328"/>
        <end position="340"/>
    </location>
</feature>
<name>A0A4Y9YWV4_9AGAM</name>
<dbReference type="EMBL" id="SEOQ01000218">
    <property type="protein sequence ID" value="TFY66795.1"/>
    <property type="molecule type" value="Genomic_DNA"/>
</dbReference>
<feature type="compositionally biased region" description="Polar residues" evidence="1">
    <location>
        <begin position="279"/>
        <end position="304"/>
    </location>
</feature>
<gene>
    <name evidence="2" type="ORF">EVG20_g4296</name>
</gene>
<dbReference type="Proteomes" id="UP000298327">
    <property type="component" value="Unassembled WGS sequence"/>
</dbReference>
<dbReference type="AlphaFoldDB" id="A0A4Y9YWV4"/>
<reference evidence="2 3" key="1">
    <citation type="submission" date="2019-02" db="EMBL/GenBank/DDBJ databases">
        <title>Genome sequencing of the rare red list fungi Dentipellis fragilis.</title>
        <authorList>
            <person name="Buettner E."/>
            <person name="Kellner H."/>
        </authorList>
    </citation>
    <scope>NUCLEOTIDE SEQUENCE [LARGE SCALE GENOMIC DNA]</scope>
    <source>
        <strain evidence="2 3">DSM 105465</strain>
    </source>
</reference>
<comment type="caution">
    <text evidence="2">The sequence shown here is derived from an EMBL/GenBank/DDBJ whole genome shotgun (WGS) entry which is preliminary data.</text>
</comment>
<protein>
    <submittedName>
        <fullName evidence="2">Uncharacterized protein</fullName>
    </submittedName>
</protein>
<proteinExistence type="predicted"/>
<feature type="region of interest" description="Disordered" evidence="1">
    <location>
        <begin position="112"/>
        <end position="147"/>
    </location>
</feature>
<keyword evidence="3" id="KW-1185">Reference proteome</keyword>
<feature type="compositionally biased region" description="Low complexity" evidence="1">
    <location>
        <begin position="133"/>
        <end position="146"/>
    </location>
</feature>
<evidence type="ECO:0000256" key="1">
    <source>
        <dbReference type="SAM" id="MobiDB-lite"/>
    </source>
</evidence>